<sequence length="68" mass="7969">MFFENNASESAYHMTLLRIRAEKIMHYHKKRLDVYPDEKHVIRLSQWPSLRIGRATPPGAVAPHDVEI</sequence>
<dbReference type="AlphaFoldDB" id="A0A601KDJ7"/>
<protein>
    <submittedName>
        <fullName evidence="1">Uncharacterized protein</fullName>
    </submittedName>
</protein>
<evidence type="ECO:0000313" key="1">
    <source>
        <dbReference type="EMBL" id="EBY5937052.1"/>
    </source>
</evidence>
<organism evidence="1">
    <name type="scientific">Salmonella enterica subsp. enterica serovar Isangi</name>
    <dbReference type="NCBI Taxonomy" id="1386015"/>
    <lineage>
        <taxon>Bacteria</taxon>
        <taxon>Pseudomonadati</taxon>
        <taxon>Pseudomonadota</taxon>
        <taxon>Gammaproteobacteria</taxon>
        <taxon>Enterobacterales</taxon>
        <taxon>Enterobacteriaceae</taxon>
        <taxon>Salmonella</taxon>
    </lineage>
</organism>
<accession>A0A601KDJ7</accession>
<name>A0A601KDJ7_SALET</name>
<comment type="caution">
    <text evidence="1">The sequence shown here is derived from an EMBL/GenBank/DDBJ whole genome shotgun (WGS) entry which is preliminary data.</text>
</comment>
<proteinExistence type="predicted"/>
<reference evidence="1" key="1">
    <citation type="submission" date="2018-09" db="EMBL/GenBank/DDBJ databases">
        <authorList>
            <person name="Ashton P.M."/>
            <person name="Dallman T."/>
            <person name="Nair S."/>
            <person name="De Pinna E."/>
            <person name="Peters T."/>
            <person name="Grant K."/>
        </authorList>
    </citation>
    <scope>NUCLEOTIDE SEQUENCE</scope>
    <source>
        <strain evidence="1">592638</strain>
    </source>
</reference>
<gene>
    <name evidence="1" type="ORF">D5C52_04125</name>
</gene>
<dbReference type="EMBL" id="AAHOMH010000002">
    <property type="protein sequence ID" value="EBY5937052.1"/>
    <property type="molecule type" value="Genomic_DNA"/>
</dbReference>